<organism evidence="1 2">
    <name type="scientific">Paraburkholderia hiiakae</name>
    <dbReference type="NCBI Taxonomy" id="1081782"/>
    <lineage>
        <taxon>Bacteria</taxon>
        <taxon>Pseudomonadati</taxon>
        <taxon>Pseudomonadota</taxon>
        <taxon>Betaproteobacteria</taxon>
        <taxon>Burkholderiales</taxon>
        <taxon>Burkholderiaceae</taxon>
        <taxon>Paraburkholderia</taxon>
    </lineage>
</organism>
<sequence length="883" mass="94285">MSTIPVADIVWRCCDEKRREAVIAHPTLNGIDYLEVIDHDLPDADPLRQRTLLVHCFKPLPTGNAALTALNVQVLGGERVTHIAVQWASVGSPAPTALATPAPPDTAAAEAATLALVSALADGTRTLVVRTAVAGDFSTYTLRLVTSASDDDPPPNFDPRLSQIAFGFKVQCPSDFDCAPSSTCSPADAPVPDINYLAKDYPGFRQLMLDRLAQLVPKWQQGSEADTGFAVAELIAYACDQLSYQQDAIATEAYIGTARRRVSLRRHAVLVDYPMHDGCNARTWVQLQLSAASVTLTLPGLQFLTQCTNFPFEIAPGAQLANAMLLAPLVFEALLEPRFAASNYQQTLYQQHDTMSFYTWSDDQCCLPIGATSATLKGQFAQLQKGDVLVFEERIGPLTGEPGDADPTHRHFVRLTSVDASGADPLNAQAVTIIGWSNADALPFPLCVNGYTDAAHGSLPLVDISVARGNLVLVDHGQTILPENLGSVPQVSLQDVPACSGDPCNPNPSAPVPPRYRPMLSRTPLTQAAGQLTVVASGAAGTLPSPYDPLGPAADVVDTDMNDVVPQILLASTYNGVATHWQAARTLLQSDGLDANFVVEVDERGDATLRFGDGTYGMRPPSTTAFTARYRIGNGSAGNVGAEAIGHVVGTTGAISGVRNPLAASGGVDAEDAATVRREAPQAFRTQERAVTADDYATIAERDPSIQRAVAQVRWTGSWHTVFITADPVAGANATQIDEALPGELDPYRMAGVDIDVSAPHYVSLEIALHVCVKSDYFRSDVAQRLKARLGDRRLPGGGTGLFWPDNYTFGQSVYLSQIYQAARSVPGVAAVQVTTFQRQGTNDGSYLITGELTIGPYEIARLDNDPDFPEHGVLRLDLHGGK</sequence>
<proteinExistence type="predicted"/>
<dbReference type="NCBIfam" id="TIGR02243">
    <property type="entry name" value="putative baseplate assembly protein"/>
    <property type="match status" value="1"/>
</dbReference>
<reference evidence="1 2" key="1">
    <citation type="submission" date="2020-10" db="EMBL/GenBank/DDBJ databases">
        <authorList>
            <person name="Peeters C."/>
        </authorList>
    </citation>
    <scope>NUCLEOTIDE SEQUENCE [LARGE SCALE GENOMIC DNA]</scope>
    <source>
        <strain evidence="1 2">LMG 27952</strain>
    </source>
</reference>
<dbReference type="EMBL" id="CAJHCQ010000010">
    <property type="protein sequence ID" value="CAD6542973.1"/>
    <property type="molecule type" value="Genomic_DNA"/>
</dbReference>
<dbReference type="InterPro" id="IPR011749">
    <property type="entry name" value="CHP02243"/>
</dbReference>
<dbReference type="RefSeq" id="WP_201697600.1">
    <property type="nucleotide sequence ID" value="NZ_CAJHCQ010000010.1"/>
</dbReference>
<evidence type="ECO:0008006" key="3">
    <source>
        <dbReference type="Google" id="ProtNLM"/>
    </source>
</evidence>
<accession>A0ABN7HXD9</accession>
<evidence type="ECO:0000313" key="1">
    <source>
        <dbReference type="EMBL" id="CAD6542973.1"/>
    </source>
</evidence>
<gene>
    <name evidence="1" type="ORF">LMG27952_03965</name>
</gene>
<protein>
    <recommendedName>
        <fullName evidence="3">Baseplate assembly protein</fullName>
    </recommendedName>
</protein>
<name>A0ABN7HXD9_9BURK</name>
<evidence type="ECO:0000313" key="2">
    <source>
        <dbReference type="Proteomes" id="UP000656319"/>
    </source>
</evidence>
<comment type="caution">
    <text evidence="1">The sequence shown here is derived from an EMBL/GenBank/DDBJ whole genome shotgun (WGS) entry which is preliminary data.</text>
</comment>
<dbReference type="Proteomes" id="UP000656319">
    <property type="component" value="Unassembled WGS sequence"/>
</dbReference>
<keyword evidence="2" id="KW-1185">Reference proteome</keyword>